<dbReference type="Pfam" id="PF11209">
    <property type="entry name" value="LmeA"/>
    <property type="match status" value="1"/>
</dbReference>
<evidence type="ECO:0000256" key="2">
    <source>
        <dbReference type="SAM" id="Phobius"/>
    </source>
</evidence>
<sequence length="386" mass="39913">MTTPPQPPGPPGRQGPDNPHDDPATRRLRRPEQPPEPPTEQLRSRRRPPDAAPTERFRPSPPPPGPPPSAPPPSGPPAGPPPGPPPGAGAPPPPSRPGAPGPPRPAGPPPPPAGGPPPPPAKAPPPPPPPPAAPETPTPAPKKRRGRGFLNRQSIILIAVIIVALLAGGLAGAELYARHRADDVLIDVAECVVRDGVTISYGVNPPFLWQHIAGHYTNISVETAGHNVQDADGMTADVTVSDVRLQDTGDSKGTIGELTATLTWKSSGIKETLAENLPDVGNLITGVRTDPAAGTLIVDAGENSVTAKPVVTDGDLNLEVLDVTGPLPKDAVQAALNDLTKKLNDNYPLGIHADSVEVTDTGVVGKFSSQDASIPKEDDNPCFARL</sequence>
<dbReference type="OrthoDB" id="4201904at2"/>
<evidence type="ECO:0008006" key="5">
    <source>
        <dbReference type="Google" id="ProtNLM"/>
    </source>
</evidence>
<proteinExistence type="predicted"/>
<dbReference type="RefSeq" id="WP_097938897.1">
    <property type="nucleotide sequence ID" value="NZ_BLKS01000004.1"/>
</dbReference>
<comment type="caution">
    <text evidence="3">The sequence shown here is derived from an EMBL/GenBank/DDBJ whole genome shotgun (WGS) entry which is preliminary data.</text>
</comment>
<feature type="transmembrane region" description="Helical" evidence="2">
    <location>
        <begin position="154"/>
        <end position="177"/>
    </location>
</feature>
<keyword evidence="2" id="KW-0812">Transmembrane</keyword>
<keyword evidence="2" id="KW-0472">Membrane</keyword>
<evidence type="ECO:0000313" key="3">
    <source>
        <dbReference type="EMBL" id="PEG41148.1"/>
    </source>
</evidence>
<feature type="region of interest" description="Disordered" evidence="1">
    <location>
        <begin position="1"/>
        <end position="146"/>
    </location>
</feature>
<feature type="compositionally biased region" description="Basic and acidic residues" evidence="1">
    <location>
        <begin position="18"/>
        <end position="33"/>
    </location>
</feature>
<evidence type="ECO:0000313" key="4">
    <source>
        <dbReference type="Proteomes" id="UP000220914"/>
    </source>
</evidence>
<dbReference type="InterPro" id="IPR021373">
    <property type="entry name" value="DUF2993"/>
</dbReference>
<dbReference type="EMBL" id="PDCP01000007">
    <property type="protein sequence ID" value="PEG41148.1"/>
    <property type="molecule type" value="Genomic_DNA"/>
</dbReference>
<dbReference type="Proteomes" id="UP000220914">
    <property type="component" value="Unassembled WGS sequence"/>
</dbReference>
<dbReference type="AlphaFoldDB" id="A0A2A7NCF3"/>
<organism evidence="3 4">
    <name type="scientific">Mycolicibacterium agri</name>
    <name type="common">Mycobacterium agri</name>
    <dbReference type="NCBI Taxonomy" id="36811"/>
    <lineage>
        <taxon>Bacteria</taxon>
        <taxon>Bacillati</taxon>
        <taxon>Actinomycetota</taxon>
        <taxon>Actinomycetes</taxon>
        <taxon>Mycobacteriales</taxon>
        <taxon>Mycobacteriaceae</taxon>
        <taxon>Mycolicibacterium</taxon>
    </lineage>
</organism>
<protein>
    <recommendedName>
        <fullName evidence="5">DUF2993 domain-containing protein</fullName>
    </recommendedName>
</protein>
<name>A0A2A7NCF3_MYCAG</name>
<gene>
    <name evidence="3" type="ORF">CQY20_05715</name>
</gene>
<feature type="compositionally biased region" description="Pro residues" evidence="1">
    <location>
        <begin position="1"/>
        <end position="13"/>
    </location>
</feature>
<feature type="compositionally biased region" description="Basic and acidic residues" evidence="1">
    <location>
        <begin position="47"/>
        <end position="58"/>
    </location>
</feature>
<evidence type="ECO:0000256" key="1">
    <source>
        <dbReference type="SAM" id="MobiDB-lite"/>
    </source>
</evidence>
<keyword evidence="4" id="KW-1185">Reference proteome</keyword>
<feature type="compositionally biased region" description="Pro residues" evidence="1">
    <location>
        <begin position="59"/>
        <end position="140"/>
    </location>
</feature>
<accession>A0A2A7NCF3</accession>
<keyword evidence="2" id="KW-1133">Transmembrane helix</keyword>
<reference evidence="3 4" key="1">
    <citation type="submission" date="2017-10" db="EMBL/GenBank/DDBJ databases">
        <title>The new phylogeny of genus Mycobacterium.</title>
        <authorList>
            <person name="Tortoli E."/>
            <person name="Trovato A."/>
            <person name="Cirillo D.M."/>
        </authorList>
    </citation>
    <scope>NUCLEOTIDE SEQUENCE [LARGE SCALE GENOMIC DNA]</scope>
    <source>
        <strain evidence="3 4">CCUG37673</strain>
    </source>
</reference>